<comment type="caution">
    <text evidence="2">The sequence shown here is derived from an EMBL/GenBank/DDBJ whole genome shotgun (WGS) entry which is preliminary data.</text>
</comment>
<protein>
    <submittedName>
        <fullName evidence="2">Major facilitator superfamily domain-containing protein 6</fullName>
    </submittedName>
</protein>
<keyword evidence="1" id="KW-0812">Transmembrane</keyword>
<keyword evidence="1" id="KW-1133">Transmembrane helix</keyword>
<keyword evidence="3" id="KW-1185">Reference proteome</keyword>
<name>A0AAV4XTE5_CAEEX</name>
<evidence type="ECO:0000313" key="2">
    <source>
        <dbReference type="EMBL" id="GIY97129.1"/>
    </source>
</evidence>
<feature type="transmembrane region" description="Helical" evidence="1">
    <location>
        <begin position="105"/>
        <end position="126"/>
    </location>
</feature>
<evidence type="ECO:0000256" key="1">
    <source>
        <dbReference type="SAM" id="Phobius"/>
    </source>
</evidence>
<dbReference type="AlphaFoldDB" id="A0AAV4XTE5"/>
<sequence length="251" mass="28121">MPRSSELSDLEKGIIIGYHKCGRSLTDISSDLKYPKSTVAYVIKKWKVSAMGGLLPFIPLMVKKLGFSAGAFGITSLSILIFIPIIKYHVNKGLRVACTNLKRSLFSLIVMSSIACIVVLCVSTPWRAVEIMCQNETHPPTILSYMYSRKCLNEVFEKNPSAQLQFTLCESNTSTPCKGTISIENVSTEASVKLSYSPWFEFNDELNFTCDCLKNDSSLLNTGIISCLETRDSMASTVWNYHKWLFYFLPS</sequence>
<accession>A0AAV4XTE5</accession>
<reference evidence="2 3" key="1">
    <citation type="submission" date="2021-06" db="EMBL/GenBank/DDBJ databases">
        <title>Caerostris extrusa draft genome.</title>
        <authorList>
            <person name="Kono N."/>
            <person name="Arakawa K."/>
        </authorList>
    </citation>
    <scope>NUCLEOTIDE SEQUENCE [LARGE SCALE GENOMIC DNA]</scope>
</reference>
<evidence type="ECO:0000313" key="3">
    <source>
        <dbReference type="Proteomes" id="UP001054945"/>
    </source>
</evidence>
<organism evidence="2 3">
    <name type="scientific">Caerostris extrusa</name>
    <name type="common">Bark spider</name>
    <name type="synonym">Caerostris bankana</name>
    <dbReference type="NCBI Taxonomy" id="172846"/>
    <lineage>
        <taxon>Eukaryota</taxon>
        <taxon>Metazoa</taxon>
        <taxon>Ecdysozoa</taxon>
        <taxon>Arthropoda</taxon>
        <taxon>Chelicerata</taxon>
        <taxon>Arachnida</taxon>
        <taxon>Araneae</taxon>
        <taxon>Araneomorphae</taxon>
        <taxon>Entelegynae</taxon>
        <taxon>Araneoidea</taxon>
        <taxon>Araneidae</taxon>
        <taxon>Caerostris</taxon>
    </lineage>
</organism>
<proteinExistence type="predicted"/>
<dbReference type="Proteomes" id="UP001054945">
    <property type="component" value="Unassembled WGS sequence"/>
</dbReference>
<dbReference type="InterPro" id="IPR036388">
    <property type="entry name" value="WH-like_DNA-bd_sf"/>
</dbReference>
<dbReference type="EMBL" id="BPLR01018122">
    <property type="protein sequence ID" value="GIY97129.1"/>
    <property type="molecule type" value="Genomic_DNA"/>
</dbReference>
<dbReference type="Gene3D" id="1.10.10.10">
    <property type="entry name" value="Winged helix-like DNA-binding domain superfamily/Winged helix DNA-binding domain"/>
    <property type="match status" value="1"/>
</dbReference>
<keyword evidence="1" id="KW-0472">Membrane</keyword>
<gene>
    <name evidence="2" type="primary">MFSD6_7</name>
    <name evidence="2" type="ORF">CEXT_430871</name>
</gene>
<feature type="transmembrane region" description="Helical" evidence="1">
    <location>
        <begin position="65"/>
        <end position="85"/>
    </location>
</feature>